<name>I2GK50_9BACT</name>
<organism evidence="2 3">
    <name type="scientific">Fibrisoma limi BUZ 3</name>
    <dbReference type="NCBI Taxonomy" id="1185876"/>
    <lineage>
        <taxon>Bacteria</taxon>
        <taxon>Pseudomonadati</taxon>
        <taxon>Bacteroidota</taxon>
        <taxon>Cytophagia</taxon>
        <taxon>Cytophagales</taxon>
        <taxon>Spirosomataceae</taxon>
        <taxon>Fibrisoma</taxon>
    </lineage>
</organism>
<dbReference type="eggNOG" id="ENOG502ZBBT">
    <property type="taxonomic scope" value="Bacteria"/>
</dbReference>
<proteinExistence type="predicted"/>
<protein>
    <submittedName>
        <fullName evidence="2">Uncharacterized protein</fullName>
    </submittedName>
</protein>
<keyword evidence="1" id="KW-0732">Signal</keyword>
<evidence type="ECO:0000256" key="1">
    <source>
        <dbReference type="SAM" id="SignalP"/>
    </source>
</evidence>
<keyword evidence="3" id="KW-1185">Reference proteome</keyword>
<dbReference type="OrthoDB" id="937348at2"/>
<reference evidence="2 3" key="1">
    <citation type="journal article" date="2012" name="J. Bacteriol.">
        <title>Genome Sequence of the Filamentous Bacterium Fibrisoma limi BUZ 3T.</title>
        <authorList>
            <person name="Filippini M."/>
            <person name="Qi W."/>
            <person name="Jaenicke S."/>
            <person name="Goesmann A."/>
            <person name="Smits T.H."/>
            <person name="Bagheri H.C."/>
        </authorList>
    </citation>
    <scope>NUCLEOTIDE SEQUENCE [LARGE SCALE GENOMIC DNA]</scope>
    <source>
        <strain evidence="3">BUZ 3T</strain>
    </source>
</reference>
<gene>
    <name evidence="2" type="ORF">BN8_03432</name>
</gene>
<feature type="signal peptide" evidence="1">
    <location>
        <begin position="1"/>
        <end position="25"/>
    </location>
</feature>
<dbReference type="STRING" id="1185876.BN8_03432"/>
<accession>I2GK50</accession>
<comment type="caution">
    <text evidence="2">The sequence shown here is derived from an EMBL/GenBank/DDBJ whole genome shotgun (WGS) entry which is preliminary data.</text>
</comment>
<dbReference type="EMBL" id="CAIT01000006">
    <property type="protein sequence ID" value="CCH54275.1"/>
    <property type="molecule type" value="Genomic_DNA"/>
</dbReference>
<feature type="chain" id="PRO_5003659648" evidence="1">
    <location>
        <begin position="26"/>
        <end position="287"/>
    </location>
</feature>
<evidence type="ECO:0000313" key="2">
    <source>
        <dbReference type="EMBL" id="CCH54275.1"/>
    </source>
</evidence>
<dbReference type="AlphaFoldDB" id="I2GK50"/>
<sequence length="287" mass="32905">MKPKFLFRLLPAFMLALSLSAAANAQTTPPKVYSEVYYHKLKPGHTFAEARAVENEFKKLHQTQANEGFILGWYMLALEMTTNPGKEFDYVTIKVMSNPAYFDNSYPQKYFTAVMGADYQTKLTDLYKRMGEVKEVVKTEIWENLESASAAATVLPTPDKFPVWLNTTYKAKEGQYDEYMNRVKKQKAYSQERINSGDGVTWNFSGLMLPWSAEKAYDFSSIITFPTMQSLLTSYGNSGEAAFKKTMPGVDMKQYYKELEAMRTVGRQEIYYLLEYAVRNPAETARK</sequence>
<dbReference type="Proteomes" id="UP000009309">
    <property type="component" value="Unassembled WGS sequence"/>
</dbReference>
<evidence type="ECO:0000313" key="3">
    <source>
        <dbReference type="Proteomes" id="UP000009309"/>
    </source>
</evidence>
<dbReference type="RefSeq" id="WP_009282855.1">
    <property type="nucleotide sequence ID" value="NZ_CAIT01000006.1"/>
</dbReference>